<reference evidence="1" key="1">
    <citation type="journal article" date="2019" name="Sci. Rep.">
        <title>Draft genome of Tanacetum cinerariifolium, the natural source of mosquito coil.</title>
        <authorList>
            <person name="Yamashiro T."/>
            <person name="Shiraishi A."/>
            <person name="Satake H."/>
            <person name="Nakayama K."/>
        </authorList>
    </citation>
    <scope>NUCLEOTIDE SEQUENCE</scope>
</reference>
<sequence>MVTGIDLNRDWKYIQRTRCFKKGKPKANQYYCDVCNKNVANPHQTRNPDWIVDYFIDSLIANWVVLGIKIDNYNLSPTYIRSLKQTMVYSVVNIPSSLNDFDMTDYVINDKYMRSTITEDEEKMLDNLMWGQVCETKDVLHVEVQDVIAHGISVNTIVSSSFTATEDIENDASVEDAKVENYHVDEREVDEVVVSEPQVVKVYVDDA</sequence>
<gene>
    <name evidence="1" type="ORF">Tci_037346</name>
</gene>
<proteinExistence type="predicted"/>
<evidence type="ECO:0000313" key="1">
    <source>
        <dbReference type="EMBL" id="GEU65368.1"/>
    </source>
</evidence>
<comment type="caution">
    <text evidence="1">The sequence shown here is derived from an EMBL/GenBank/DDBJ whole genome shotgun (WGS) entry which is preliminary data.</text>
</comment>
<protein>
    <submittedName>
        <fullName evidence="1">Replication factor A protein 1</fullName>
    </submittedName>
</protein>
<accession>A0A6L2LUU3</accession>
<name>A0A6L2LUU3_TANCI</name>
<organism evidence="1">
    <name type="scientific">Tanacetum cinerariifolium</name>
    <name type="common">Dalmatian daisy</name>
    <name type="synonym">Chrysanthemum cinerariifolium</name>
    <dbReference type="NCBI Taxonomy" id="118510"/>
    <lineage>
        <taxon>Eukaryota</taxon>
        <taxon>Viridiplantae</taxon>
        <taxon>Streptophyta</taxon>
        <taxon>Embryophyta</taxon>
        <taxon>Tracheophyta</taxon>
        <taxon>Spermatophyta</taxon>
        <taxon>Magnoliopsida</taxon>
        <taxon>eudicotyledons</taxon>
        <taxon>Gunneridae</taxon>
        <taxon>Pentapetalae</taxon>
        <taxon>asterids</taxon>
        <taxon>campanulids</taxon>
        <taxon>Asterales</taxon>
        <taxon>Asteraceae</taxon>
        <taxon>Asteroideae</taxon>
        <taxon>Anthemideae</taxon>
        <taxon>Anthemidinae</taxon>
        <taxon>Tanacetum</taxon>
    </lineage>
</organism>
<dbReference type="AlphaFoldDB" id="A0A6L2LUU3"/>
<dbReference type="EMBL" id="BKCJ010005187">
    <property type="protein sequence ID" value="GEU65368.1"/>
    <property type="molecule type" value="Genomic_DNA"/>
</dbReference>